<reference evidence="3 4" key="1">
    <citation type="journal article" date="2021" name="Sci. Rep.">
        <title>Genome sequencing of the multicellular alga Astrephomene provides insights into convergent evolution of germ-soma differentiation.</title>
        <authorList>
            <person name="Yamashita S."/>
            <person name="Yamamoto K."/>
            <person name="Matsuzaki R."/>
            <person name="Suzuki S."/>
            <person name="Yamaguchi H."/>
            <person name="Hirooka S."/>
            <person name="Minakuchi Y."/>
            <person name="Miyagishima S."/>
            <person name="Kawachi M."/>
            <person name="Toyoda A."/>
            <person name="Nozaki H."/>
        </authorList>
    </citation>
    <scope>NUCLEOTIDE SEQUENCE [LARGE SCALE GENOMIC DNA]</scope>
    <source>
        <strain evidence="3 4">NIES-4017</strain>
    </source>
</reference>
<evidence type="ECO:0000256" key="2">
    <source>
        <dbReference type="SAM" id="MobiDB-lite"/>
    </source>
</evidence>
<feature type="region of interest" description="Disordered" evidence="2">
    <location>
        <begin position="1684"/>
        <end position="1715"/>
    </location>
</feature>
<feature type="region of interest" description="Disordered" evidence="2">
    <location>
        <begin position="1013"/>
        <end position="1033"/>
    </location>
</feature>
<feature type="compositionally biased region" description="Gly residues" evidence="2">
    <location>
        <begin position="1615"/>
        <end position="1625"/>
    </location>
</feature>
<dbReference type="EMBL" id="BMAR01000001">
    <property type="protein sequence ID" value="GFR40437.1"/>
    <property type="molecule type" value="Genomic_DNA"/>
</dbReference>
<comment type="caution">
    <text evidence="3">The sequence shown here is derived from an EMBL/GenBank/DDBJ whole genome shotgun (WGS) entry which is preliminary data.</text>
</comment>
<name>A0AAD3DHD1_9CHLO</name>
<feature type="region of interest" description="Disordered" evidence="2">
    <location>
        <begin position="1239"/>
        <end position="1286"/>
    </location>
</feature>
<dbReference type="PANTHER" id="PTHR45615">
    <property type="entry name" value="MYOSIN HEAVY CHAIN, NON-MUSCLE"/>
    <property type="match status" value="1"/>
</dbReference>
<feature type="region of interest" description="Disordered" evidence="2">
    <location>
        <begin position="594"/>
        <end position="668"/>
    </location>
</feature>
<feature type="compositionally biased region" description="Polar residues" evidence="2">
    <location>
        <begin position="631"/>
        <end position="645"/>
    </location>
</feature>
<gene>
    <name evidence="3" type="ORF">Agub_g1012</name>
</gene>
<keyword evidence="1" id="KW-0175">Coiled coil</keyword>
<organism evidence="3 4">
    <name type="scientific">Astrephomene gubernaculifera</name>
    <dbReference type="NCBI Taxonomy" id="47775"/>
    <lineage>
        <taxon>Eukaryota</taxon>
        <taxon>Viridiplantae</taxon>
        <taxon>Chlorophyta</taxon>
        <taxon>core chlorophytes</taxon>
        <taxon>Chlorophyceae</taxon>
        <taxon>CS clade</taxon>
        <taxon>Chlamydomonadales</taxon>
        <taxon>Astrephomenaceae</taxon>
        <taxon>Astrephomene</taxon>
    </lineage>
</organism>
<proteinExistence type="predicted"/>
<feature type="coiled-coil region" evidence="1">
    <location>
        <begin position="310"/>
        <end position="337"/>
    </location>
</feature>
<feature type="region of interest" description="Disordered" evidence="2">
    <location>
        <begin position="1615"/>
        <end position="1661"/>
    </location>
</feature>
<evidence type="ECO:0000256" key="1">
    <source>
        <dbReference type="SAM" id="Coils"/>
    </source>
</evidence>
<feature type="compositionally biased region" description="Polar residues" evidence="2">
    <location>
        <begin position="1635"/>
        <end position="1654"/>
    </location>
</feature>
<feature type="compositionally biased region" description="Polar residues" evidence="2">
    <location>
        <begin position="1020"/>
        <end position="1029"/>
    </location>
</feature>
<feature type="region of interest" description="Disordered" evidence="2">
    <location>
        <begin position="820"/>
        <end position="852"/>
    </location>
</feature>
<dbReference type="PANTHER" id="PTHR45615:SF66">
    <property type="entry name" value="CARD DOMAIN-CONTAINING PROTEIN"/>
    <property type="match status" value="1"/>
</dbReference>
<feature type="compositionally biased region" description="Gly residues" evidence="2">
    <location>
        <begin position="1239"/>
        <end position="1275"/>
    </location>
</feature>
<keyword evidence="4" id="KW-1185">Reference proteome</keyword>
<protein>
    <submittedName>
        <fullName evidence="3">Uncharacterized protein</fullName>
    </submittedName>
</protein>
<feature type="region of interest" description="Disordered" evidence="2">
    <location>
        <begin position="1144"/>
        <end position="1165"/>
    </location>
</feature>
<feature type="compositionally biased region" description="Low complexity" evidence="2">
    <location>
        <begin position="1684"/>
        <end position="1705"/>
    </location>
</feature>
<feature type="compositionally biased region" description="Gly residues" evidence="2">
    <location>
        <begin position="822"/>
        <end position="831"/>
    </location>
</feature>
<accession>A0AAD3DHD1</accession>
<dbReference type="Proteomes" id="UP001054857">
    <property type="component" value="Unassembled WGS sequence"/>
</dbReference>
<feature type="region of interest" description="Disordered" evidence="2">
    <location>
        <begin position="1530"/>
        <end position="1599"/>
    </location>
</feature>
<sequence>MATGVETVSPKTETMEDFDTSQLELITPHVTTQLQVFNSQVVAHLKNYKPEVTRIYGRIGDLVEQDERLEGQLKGLEATVSSNHARAEGQHSALSDRLAKVEQILSALPSWKEDLVNRIDNLARETRAKHEAAASRTTLLEDLVNGYIEASRERLDMLTTLARTASEARAQQQERLDELDVGLRRLRETTEKELMDHRLHLRRHDEQHVLSTSKLAEQGGLLGSHTLDLARLRDSSDQHSRQLENLARGADRLHDIAMGMGQEIDLVKRGMASTDNTVAVLEAKLASMDSEMGARLKALETHRNQLFEFRKETLAALERIDKEYETLTDRVQMLDAKVDAGPPGLWKMAAQVSAHEDELAAHRTALSAGKATSDELGRRLDDVLSGLSHQRDVAAQLREECRMLSDRVTSEASRAQQYVDDRLDPLARRYEVEALRRQLDSGLERLEAALAGSGERLKFELLHDEVAQVDSVRSYMAEVERRNAGLSERLAALEAGLAGEAERGRSVAAVTRELRGTMDGLLSTSQADLARLRATMSSLHEEYQEMSKKARRAGLLTVSQVEDMIEVRLNGPVMDAIISRKLSQLQTPFALAAAASGGHPGSQSLRSLPSGVVRYNPTSPAPRGGAPSPSWQPVSQLTRQASMARSASLGPGVPPGGEDDAEAGETGVPGVPAAAAQAAVGAAGAAGGAPGGAAAGAGAADPALGLRLVAVEADLSRLFEAFRALGQRVASSNSVADLRDEMRDLAAAVSHIQVGQGILGEAGEEAVRRHMHATLLPDLLRKQAHDSKRIMGWMDEQLSEVSRDISALRRTQEQLQQKLLMGAGGGGGGDGRSSPSNGNRHRGGASRPASASAAVAVGPLGMEDGEGADGGGDTTVLAERVQELAEQLAALTETLGLPLTRKAYTAFRGSRANSTSGRVTWSNGPELPTGAQSQEGGQDAAAAAGGCTTTGGDATDIDGLSFNLPPLVQRLQQLEAAVHSIAAGQQALAAAAAATHDVDGVAASADGKAKDAASEAAGSNGSKTVTVRTSPAASHSSPVAAAMAVQGLVDAAVADVRLRLKLLENEMPMLARNFELKALRRRLQDVASVAAVASATATAAAASAASAPMAAGRRVQYESPNVSSPGAIIASTLTAAAEAARAEVLPPRSRANGSSSGRLGSAGSSAGAVITDPNIIKRLASLELALATLDERGRALEERWSARDAKWGTSMTDSQGALPRLQSTVAQLAKEVQRLAAGGAAGSGQAGWARGGGGGGDDGNAGAGGDHRGGGGGRSPGVNAVSGGSFLSSHNPNAMGEVVNVELSGIAHDLSVAAHEELQRVRDGPLPDGTQDGLPTPAATAAREAALARLRRKPREVSAHVELLEAVKLHLDRLMRRSATSTTDRLVLLTAMGAMRVKLLENEAETFREQIIAVFRSLERAFQALVKLQEAVASKGSATAVGQLAAMLQDVSTGLTTLAAHAALRDTAPVSAAAAAGGGLPVPPALTPGGPLDEALQLLMPSRAPSPTAVIRPTSPVRLSGPGINTAVHRQQAAAARGAGGAAGGVSGGRLASAGPTASSQQAWYPPARATSASGSSPPPYKATSGNLAAAAPSGSRSISGGAPTVTIAAAAAAAGGGPPGGGVGPEATGPPSPSALNNSEPLSPRNGASTSGRMWSGRRPGSAVVHGMHVAYGAPGAVGAVSRPLGPAPVSVSSSSGVPGALPSIAPAGSPRVR</sequence>
<feature type="compositionally biased region" description="Gly residues" evidence="2">
    <location>
        <begin position="1538"/>
        <end position="1548"/>
    </location>
</feature>
<evidence type="ECO:0000313" key="4">
    <source>
        <dbReference type="Proteomes" id="UP001054857"/>
    </source>
</evidence>
<evidence type="ECO:0000313" key="3">
    <source>
        <dbReference type="EMBL" id="GFR40437.1"/>
    </source>
</evidence>
<feature type="compositionally biased region" description="Low complexity" evidence="2">
    <location>
        <begin position="617"/>
        <end position="629"/>
    </location>
</feature>